<evidence type="ECO:0000256" key="1">
    <source>
        <dbReference type="SAM" id="MobiDB-lite"/>
    </source>
</evidence>
<accession>A0A3N4HXH1</accession>
<feature type="region of interest" description="Disordered" evidence="1">
    <location>
        <begin position="172"/>
        <end position="193"/>
    </location>
</feature>
<gene>
    <name evidence="2" type="ORF">BJ508DRAFT_311045</name>
</gene>
<sequence>MAGIEEMNKSTNRELRVSITLDRELGERYTSNDSMLTEGGLLAYGEGMTDFNPFISRGQTVGHTTAGEVYSLSFQISSSGLELLAIKSNNGWIQDWVDPNEENSDIIQWFLLCKHTFLLKLAWQYQQTVSEGKGKRYIKSCSWIATCVLRDGKATVISDSQTEEFEVVSSESSGPLKFDEQKSSSLPFHQSTSPVSKLFNKEELFES</sequence>
<dbReference type="AlphaFoldDB" id="A0A3N4HXH1"/>
<dbReference type="EMBL" id="ML119743">
    <property type="protein sequence ID" value="RPA76540.1"/>
    <property type="molecule type" value="Genomic_DNA"/>
</dbReference>
<protein>
    <submittedName>
        <fullName evidence="2">Uncharacterized protein</fullName>
    </submittedName>
</protein>
<name>A0A3N4HXH1_ASCIM</name>
<keyword evidence="3" id="KW-1185">Reference proteome</keyword>
<organism evidence="2 3">
    <name type="scientific">Ascobolus immersus RN42</name>
    <dbReference type="NCBI Taxonomy" id="1160509"/>
    <lineage>
        <taxon>Eukaryota</taxon>
        <taxon>Fungi</taxon>
        <taxon>Dikarya</taxon>
        <taxon>Ascomycota</taxon>
        <taxon>Pezizomycotina</taxon>
        <taxon>Pezizomycetes</taxon>
        <taxon>Pezizales</taxon>
        <taxon>Ascobolaceae</taxon>
        <taxon>Ascobolus</taxon>
    </lineage>
</organism>
<proteinExistence type="predicted"/>
<dbReference type="Proteomes" id="UP000275078">
    <property type="component" value="Unassembled WGS sequence"/>
</dbReference>
<evidence type="ECO:0000313" key="2">
    <source>
        <dbReference type="EMBL" id="RPA76540.1"/>
    </source>
</evidence>
<reference evidence="2 3" key="1">
    <citation type="journal article" date="2018" name="Nat. Ecol. Evol.">
        <title>Pezizomycetes genomes reveal the molecular basis of ectomycorrhizal truffle lifestyle.</title>
        <authorList>
            <person name="Murat C."/>
            <person name="Payen T."/>
            <person name="Noel B."/>
            <person name="Kuo A."/>
            <person name="Morin E."/>
            <person name="Chen J."/>
            <person name="Kohler A."/>
            <person name="Krizsan K."/>
            <person name="Balestrini R."/>
            <person name="Da Silva C."/>
            <person name="Montanini B."/>
            <person name="Hainaut M."/>
            <person name="Levati E."/>
            <person name="Barry K.W."/>
            <person name="Belfiori B."/>
            <person name="Cichocki N."/>
            <person name="Clum A."/>
            <person name="Dockter R.B."/>
            <person name="Fauchery L."/>
            <person name="Guy J."/>
            <person name="Iotti M."/>
            <person name="Le Tacon F."/>
            <person name="Lindquist E.A."/>
            <person name="Lipzen A."/>
            <person name="Malagnac F."/>
            <person name="Mello A."/>
            <person name="Molinier V."/>
            <person name="Miyauchi S."/>
            <person name="Poulain J."/>
            <person name="Riccioni C."/>
            <person name="Rubini A."/>
            <person name="Sitrit Y."/>
            <person name="Splivallo R."/>
            <person name="Traeger S."/>
            <person name="Wang M."/>
            <person name="Zifcakova L."/>
            <person name="Wipf D."/>
            <person name="Zambonelli A."/>
            <person name="Paolocci F."/>
            <person name="Nowrousian M."/>
            <person name="Ottonello S."/>
            <person name="Baldrian P."/>
            <person name="Spatafora J.W."/>
            <person name="Henrissat B."/>
            <person name="Nagy L.G."/>
            <person name="Aury J.M."/>
            <person name="Wincker P."/>
            <person name="Grigoriev I.V."/>
            <person name="Bonfante P."/>
            <person name="Martin F.M."/>
        </authorList>
    </citation>
    <scope>NUCLEOTIDE SEQUENCE [LARGE SCALE GENOMIC DNA]</scope>
    <source>
        <strain evidence="2 3">RN42</strain>
    </source>
</reference>
<evidence type="ECO:0000313" key="3">
    <source>
        <dbReference type="Proteomes" id="UP000275078"/>
    </source>
</evidence>
<feature type="compositionally biased region" description="Polar residues" evidence="1">
    <location>
        <begin position="183"/>
        <end position="193"/>
    </location>
</feature>